<feature type="transmembrane region" description="Helical" evidence="8">
    <location>
        <begin position="396"/>
        <end position="417"/>
    </location>
</feature>
<sequence length="421" mass="48773">MKSIYKILLIAFLLRVFLAFLVWHGDVNNHIDWGIRFWEYGPKEFYSANVWSFTWPNQPPGTMYLFAGIRKLFELLFSVFWFLNLKIPAFPSNIMFFLETNLYPALLKLPSILADLGIAYLIYRFLKDIKKEKLGILGAAVFLLNPVIWYNSSVWGQTDAVVNFFALLAFFLLLKRKLLLATLSLILSFYIKASLLIFIPIFLIVAVRQKYKIVEVLKAVSLPLVIIGILTLPFSGANPFGWLWDIYAKKVFIDQLQLITANAFNVWAFVAGIHAKTQTLLLGPLSYKVWGSILFGTSLIPTLYLVWKKQDMKRVFWALSIVSLSSFMLLTNMHERYLYPFFPVFSVVAVLDRKLLPIYWGISGVSLLNLYNFWWTPKIQGLIDLMSARDRLAPRILGFVNFSLYLSILSRFLRLFYARKI</sequence>
<comment type="caution">
    <text evidence="9">The sequence shown here is derived from an EMBL/GenBank/DDBJ whole genome shotgun (WGS) entry which is preliminary data.</text>
</comment>
<keyword evidence="3" id="KW-0328">Glycosyltransferase</keyword>
<protein>
    <recommendedName>
        <fullName evidence="11">Glycosyltransferase RgtA/B/C/D-like domain-containing protein</fullName>
    </recommendedName>
</protein>
<feature type="transmembrane region" description="Helical" evidence="8">
    <location>
        <begin position="219"/>
        <end position="244"/>
    </location>
</feature>
<gene>
    <name evidence="9" type="ORF">UX67_C0020G0003</name>
</gene>
<dbReference type="PANTHER" id="PTHR33908:SF11">
    <property type="entry name" value="MEMBRANE PROTEIN"/>
    <property type="match status" value="1"/>
</dbReference>
<dbReference type="PANTHER" id="PTHR33908">
    <property type="entry name" value="MANNOSYLTRANSFERASE YKCB-RELATED"/>
    <property type="match status" value="1"/>
</dbReference>
<dbReference type="InterPro" id="IPR050297">
    <property type="entry name" value="LipidA_mod_glycosyltrf_83"/>
</dbReference>
<feature type="transmembrane region" description="Helical" evidence="8">
    <location>
        <begin position="314"/>
        <end position="330"/>
    </location>
</feature>
<organism evidence="9 10">
    <name type="scientific">Candidatus Woesebacteria bacterium GW2011_GWF2_46_8</name>
    <dbReference type="NCBI Taxonomy" id="1618604"/>
    <lineage>
        <taxon>Bacteria</taxon>
        <taxon>Candidatus Woeseibacteriota</taxon>
    </lineage>
</organism>
<keyword evidence="7 8" id="KW-0472">Membrane</keyword>
<evidence type="ECO:0000313" key="10">
    <source>
        <dbReference type="Proteomes" id="UP000034831"/>
    </source>
</evidence>
<keyword evidence="6 8" id="KW-1133">Transmembrane helix</keyword>
<keyword evidence="4" id="KW-0808">Transferase</keyword>
<evidence type="ECO:0000256" key="8">
    <source>
        <dbReference type="SAM" id="Phobius"/>
    </source>
</evidence>
<comment type="subcellular location">
    <subcellularLocation>
        <location evidence="1">Cell membrane</location>
        <topology evidence="1">Multi-pass membrane protein</topology>
    </subcellularLocation>
</comment>
<feature type="transmembrane region" description="Helical" evidence="8">
    <location>
        <begin position="72"/>
        <end position="90"/>
    </location>
</feature>
<proteinExistence type="predicted"/>
<dbReference type="EMBL" id="LCNC01000020">
    <property type="protein sequence ID" value="KKU48205.1"/>
    <property type="molecule type" value="Genomic_DNA"/>
</dbReference>
<feature type="transmembrane region" description="Helical" evidence="8">
    <location>
        <begin position="186"/>
        <end position="207"/>
    </location>
</feature>
<evidence type="ECO:0000256" key="7">
    <source>
        <dbReference type="ARBA" id="ARBA00023136"/>
    </source>
</evidence>
<keyword evidence="5 8" id="KW-0812">Transmembrane</keyword>
<keyword evidence="2" id="KW-1003">Cell membrane</keyword>
<feature type="transmembrane region" description="Helical" evidence="8">
    <location>
        <begin position="358"/>
        <end position="376"/>
    </location>
</feature>
<accession>A0A0G1TS65</accession>
<evidence type="ECO:0000256" key="3">
    <source>
        <dbReference type="ARBA" id="ARBA00022676"/>
    </source>
</evidence>
<evidence type="ECO:0000256" key="6">
    <source>
        <dbReference type="ARBA" id="ARBA00022989"/>
    </source>
</evidence>
<name>A0A0G1TS65_9BACT</name>
<evidence type="ECO:0000256" key="1">
    <source>
        <dbReference type="ARBA" id="ARBA00004651"/>
    </source>
</evidence>
<dbReference type="GO" id="GO:0009103">
    <property type="term" value="P:lipopolysaccharide biosynthetic process"/>
    <property type="evidence" value="ECO:0007669"/>
    <property type="project" value="UniProtKB-ARBA"/>
</dbReference>
<feature type="transmembrane region" description="Helical" evidence="8">
    <location>
        <begin position="6"/>
        <end position="23"/>
    </location>
</feature>
<evidence type="ECO:0000256" key="2">
    <source>
        <dbReference type="ARBA" id="ARBA00022475"/>
    </source>
</evidence>
<feature type="transmembrane region" description="Helical" evidence="8">
    <location>
        <begin position="256"/>
        <end position="275"/>
    </location>
</feature>
<evidence type="ECO:0000313" key="9">
    <source>
        <dbReference type="EMBL" id="KKU48205.1"/>
    </source>
</evidence>
<evidence type="ECO:0000256" key="5">
    <source>
        <dbReference type="ARBA" id="ARBA00022692"/>
    </source>
</evidence>
<feature type="transmembrane region" description="Helical" evidence="8">
    <location>
        <begin position="287"/>
        <end position="307"/>
    </location>
</feature>
<dbReference type="AlphaFoldDB" id="A0A0G1TS65"/>
<dbReference type="GO" id="GO:0016763">
    <property type="term" value="F:pentosyltransferase activity"/>
    <property type="evidence" value="ECO:0007669"/>
    <property type="project" value="TreeGrafter"/>
</dbReference>
<dbReference type="Proteomes" id="UP000034831">
    <property type="component" value="Unassembled WGS sequence"/>
</dbReference>
<evidence type="ECO:0008006" key="11">
    <source>
        <dbReference type="Google" id="ProtNLM"/>
    </source>
</evidence>
<reference evidence="9 10" key="1">
    <citation type="journal article" date="2015" name="Nature">
        <title>rRNA introns, odd ribosomes, and small enigmatic genomes across a large radiation of phyla.</title>
        <authorList>
            <person name="Brown C.T."/>
            <person name="Hug L.A."/>
            <person name="Thomas B.C."/>
            <person name="Sharon I."/>
            <person name="Castelle C.J."/>
            <person name="Singh A."/>
            <person name="Wilkins M.J."/>
            <person name="Williams K.H."/>
            <person name="Banfield J.F."/>
        </authorList>
    </citation>
    <scope>NUCLEOTIDE SEQUENCE [LARGE SCALE GENOMIC DNA]</scope>
</reference>
<feature type="transmembrane region" description="Helical" evidence="8">
    <location>
        <begin position="156"/>
        <end position="174"/>
    </location>
</feature>
<feature type="transmembrane region" description="Helical" evidence="8">
    <location>
        <begin position="134"/>
        <end position="150"/>
    </location>
</feature>
<evidence type="ECO:0000256" key="4">
    <source>
        <dbReference type="ARBA" id="ARBA00022679"/>
    </source>
</evidence>
<dbReference type="GO" id="GO:0005886">
    <property type="term" value="C:plasma membrane"/>
    <property type="evidence" value="ECO:0007669"/>
    <property type="project" value="UniProtKB-SubCell"/>
</dbReference>